<organism evidence="1 2">
    <name type="scientific">Streptococcus suis</name>
    <dbReference type="NCBI Taxonomy" id="1307"/>
    <lineage>
        <taxon>Bacteria</taxon>
        <taxon>Bacillati</taxon>
        <taxon>Bacillota</taxon>
        <taxon>Bacilli</taxon>
        <taxon>Lactobacillales</taxon>
        <taxon>Streptococcaceae</taxon>
        <taxon>Streptococcus</taxon>
    </lineage>
</organism>
<gene>
    <name evidence="1" type="ORF">ERS132370_02094</name>
</gene>
<accession>A0A116L4S7</accession>
<sequence length="85" mass="10103">MLQTKYSKWLLIHQYLLSVFIPFQSVQEIADNYKKPPYWTVITLLKIEDIVQILSHSRMSEDLCFEVGIRNLIVNRHSNQVNQLL</sequence>
<dbReference type="EMBL" id="FIID01000033">
    <property type="protein sequence ID" value="CYW21311.1"/>
    <property type="molecule type" value="Genomic_DNA"/>
</dbReference>
<evidence type="ECO:0000313" key="1">
    <source>
        <dbReference type="EMBL" id="CYW21311.1"/>
    </source>
</evidence>
<protein>
    <submittedName>
        <fullName evidence="1">Uncharacterized protein</fullName>
    </submittedName>
</protein>
<proteinExistence type="predicted"/>
<dbReference type="AlphaFoldDB" id="A0A116L4S7"/>
<evidence type="ECO:0000313" key="2">
    <source>
        <dbReference type="Proteomes" id="UP000072933"/>
    </source>
</evidence>
<dbReference type="Proteomes" id="UP000072933">
    <property type="component" value="Unassembled WGS sequence"/>
</dbReference>
<reference evidence="1 2" key="1">
    <citation type="submission" date="2016-02" db="EMBL/GenBank/DDBJ databases">
        <authorList>
            <consortium name="Pathogen Informatics"/>
        </authorList>
    </citation>
    <scope>NUCLEOTIDE SEQUENCE [LARGE SCALE GENOMIC DNA]</scope>
    <source>
        <strain evidence="1 2">LSS8</strain>
    </source>
</reference>
<name>A0A116L4S7_STRSU</name>